<dbReference type="Gene3D" id="2.30.310.10">
    <property type="entry name" value="ibrinogen binding protein from staphylococcus aureus domain"/>
    <property type="match status" value="1"/>
</dbReference>
<comment type="function">
    <text evidence="5">Key component of the ribosome quality control system (RQC), a ribosome-associated complex that mediates the extraction of incompletely synthesized nascent chains from stalled ribosomes and their subsequent degradation. RqcH recruits Ala-charged tRNA, and with RqcP directs the elongation of stalled nascent chains on 50S ribosomal subunits, leading to non-templated C-terminal alanine extensions (Ala tail). The Ala tail promotes nascent chain degradation. May add between 1 and at least 8 Ala residues. Binds to stalled 50S ribosomal subunits.</text>
</comment>
<feature type="domain" description="NFACT RNA-binding" evidence="6">
    <location>
        <begin position="439"/>
        <end position="534"/>
    </location>
</feature>
<evidence type="ECO:0000256" key="1">
    <source>
        <dbReference type="ARBA" id="ARBA00022555"/>
    </source>
</evidence>
<comment type="similarity">
    <text evidence="5">Belongs to the NEMF family.</text>
</comment>
<evidence type="ECO:0000259" key="6">
    <source>
        <dbReference type="Pfam" id="PF05670"/>
    </source>
</evidence>
<dbReference type="FunFam" id="2.30.310.10:FF:000004">
    <property type="entry name" value="Fibronectin-binding protein A"/>
    <property type="match status" value="1"/>
</dbReference>
<keyword evidence="3 5" id="KW-0694">RNA-binding</keyword>
<keyword evidence="1 5" id="KW-0820">tRNA-binding</keyword>
<reference evidence="7 8" key="1">
    <citation type="submission" date="2017-02" db="EMBL/GenBank/DDBJ databases">
        <authorList>
            <person name="Peterson S.W."/>
        </authorList>
    </citation>
    <scope>NUCLEOTIDE SEQUENCE [LARGE SCALE GENOMIC DNA]</scope>
    <source>
        <strain evidence="7 8">ATCC 51222</strain>
    </source>
</reference>
<dbReference type="STRING" id="290054.SAMN02745114_00613"/>
<keyword evidence="8" id="KW-1185">Reference proteome</keyword>
<evidence type="ECO:0000313" key="8">
    <source>
        <dbReference type="Proteomes" id="UP000190657"/>
    </source>
</evidence>
<dbReference type="GO" id="GO:1990112">
    <property type="term" value="C:RQC complex"/>
    <property type="evidence" value="ECO:0007669"/>
    <property type="project" value="TreeGrafter"/>
</dbReference>
<dbReference type="InterPro" id="IPR051608">
    <property type="entry name" value="RQC_Subunit_NEMF"/>
</dbReference>
<sequence length="560" mass="64386">MAFDGIFLHLIKNEIASKVVGFRVDKIYQPSKEEILFTFRTYDGSEKLLLSAKADSSRIQLTNQYIENPKKPPMFTMLLRKLLCGAILREIKQEGFERILTLVFDAKNDLGDPVEYRLIIEIMGKYSNIILVDKKYKIIECVKRIDETKSSVREILPGLTYKLPPTQDKMNILTDSIPDIEAKMKSLDTTRGKAAGKVIQGISPIVANEIEFDLSLSGLKEHINHPEPTVVILDKPKDFTYFMPHQFGDLCTYKTFDTLSDLVDYFYYEQVRIERIRQRSNDLFHRLNTLKERAVRKSINRKRELDECADKERLKICGDLINANLHRLEKGAMFYDLENYYDNMAPIRIPVDPTLSPAQNAQKYYKNYRKKQIAENKLLDFIKEADEEANYLETVIDELSRAETDSEITAIRDELRSVGLLSRAGTKNQKQKKLPPKKYLSSEGYTIFVGRNNVQNDKLTLKTAKNYDLWFHVKDTPGSHVIVEAVKEKPFTDKLIREAAMLACVNSKAGSSSNVAVDYTIVKNVHKPNGAKPGMVIYDDYKTEYVTPNEEELSEVKEIE</sequence>
<evidence type="ECO:0000313" key="7">
    <source>
        <dbReference type="EMBL" id="SJZ46120.1"/>
    </source>
</evidence>
<dbReference type="GO" id="GO:0000049">
    <property type="term" value="F:tRNA binding"/>
    <property type="evidence" value="ECO:0007669"/>
    <property type="project" value="UniProtKB-UniRule"/>
</dbReference>
<dbReference type="RefSeq" id="WP_078768110.1">
    <property type="nucleotide sequence ID" value="NZ_FUWW01000005.1"/>
</dbReference>
<comment type="subunit">
    <text evidence="5">Associates with stalled 50S ribosomal subunits. Binds to RqcP.</text>
</comment>
<dbReference type="InterPro" id="IPR043682">
    <property type="entry name" value="RqcH_bacterial"/>
</dbReference>
<gene>
    <name evidence="5" type="primary">rqcH</name>
    <name evidence="7" type="ORF">SAMN02745114_00613</name>
</gene>
<protein>
    <recommendedName>
        <fullName evidence="5">Rqc2 homolog RqcH</fullName>
        <shortName evidence="5">RqcH</shortName>
    </recommendedName>
</protein>
<keyword evidence="2 5" id="KW-0699">rRNA-binding</keyword>
<evidence type="ECO:0000256" key="3">
    <source>
        <dbReference type="ARBA" id="ARBA00022884"/>
    </source>
</evidence>
<dbReference type="PANTHER" id="PTHR15239:SF6">
    <property type="entry name" value="RIBOSOME QUALITY CONTROL COMPLEX SUBUNIT NEMF"/>
    <property type="match status" value="1"/>
</dbReference>
<evidence type="ECO:0000256" key="2">
    <source>
        <dbReference type="ARBA" id="ARBA00022730"/>
    </source>
</evidence>
<dbReference type="AlphaFoldDB" id="A0A1T4KUS5"/>
<proteinExistence type="inferred from homology"/>
<dbReference type="PANTHER" id="PTHR15239">
    <property type="entry name" value="NUCLEAR EXPORT MEDIATOR FACTOR NEMF"/>
    <property type="match status" value="1"/>
</dbReference>
<dbReference type="GO" id="GO:0072344">
    <property type="term" value="P:rescue of stalled ribosome"/>
    <property type="evidence" value="ECO:0007669"/>
    <property type="project" value="UniProtKB-UniRule"/>
</dbReference>
<evidence type="ECO:0000256" key="5">
    <source>
        <dbReference type="HAMAP-Rule" id="MF_00844"/>
    </source>
</evidence>
<keyword evidence="4 5" id="KW-0648">Protein biosynthesis</keyword>
<dbReference type="GO" id="GO:0019843">
    <property type="term" value="F:rRNA binding"/>
    <property type="evidence" value="ECO:0007669"/>
    <property type="project" value="UniProtKB-UniRule"/>
</dbReference>
<accession>A0A1T4KUS5</accession>
<evidence type="ECO:0000256" key="4">
    <source>
        <dbReference type="ARBA" id="ARBA00022917"/>
    </source>
</evidence>
<dbReference type="Pfam" id="PF05670">
    <property type="entry name" value="NFACT-R_1"/>
    <property type="match status" value="1"/>
</dbReference>
<dbReference type="OrthoDB" id="9766163at2"/>
<dbReference type="Pfam" id="PF05833">
    <property type="entry name" value="NFACT_N"/>
    <property type="match status" value="1"/>
</dbReference>
<name>A0A1T4KUS5_9FIRM</name>
<dbReference type="GO" id="GO:0043023">
    <property type="term" value="F:ribosomal large subunit binding"/>
    <property type="evidence" value="ECO:0007669"/>
    <property type="project" value="UniProtKB-UniRule"/>
</dbReference>
<organism evidence="7 8">
    <name type="scientific">Eubacterium coprostanoligenes</name>
    <dbReference type="NCBI Taxonomy" id="290054"/>
    <lineage>
        <taxon>Bacteria</taxon>
        <taxon>Bacillati</taxon>
        <taxon>Bacillota</taxon>
        <taxon>Clostridia</taxon>
        <taxon>Eubacteriales</taxon>
        <taxon>Eubacteriaceae</taxon>
        <taxon>Eubacterium</taxon>
    </lineage>
</organism>
<dbReference type="InterPro" id="IPR008532">
    <property type="entry name" value="NFACT_RNA-bd"/>
</dbReference>
<dbReference type="HAMAP" id="MF_00844_B">
    <property type="entry name" value="RqcH_B"/>
    <property type="match status" value="1"/>
</dbReference>
<dbReference type="Proteomes" id="UP000190657">
    <property type="component" value="Unassembled WGS sequence"/>
</dbReference>
<dbReference type="EMBL" id="FUWW01000005">
    <property type="protein sequence ID" value="SJZ46120.1"/>
    <property type="molecule type" value="Genomic_DNA"/>
</dbReference>